<dbReference type="Gene3D" id="1.10.1200.100">
    <property type="entry name" value="conserved protein domain from corynebacterium diphtheriae"/>
    <property type="match status" value="1"/>
</dbReference>
<feature type="domain" description="Resuscitation-promoting factor core lysozyme-like" evidence="4">
    <location>
        <begin position="35"/>
        <end position="111"/>
    </location>
</feature>
<feature type="signal peptide" evidence="3">
    <location>
        <begin position="1"/>
        <end position="35"/>
    </location>
</feature>
<dbReference type="KEGG" id="crf:FRC0190_00763"/>
<feature type="chain" id="PRO_5026185173" description="DUF3235 domain-containing protein" evidence="3">
    <location>
        <begin position="36"/>
        <end position="207"/>
    </location>
</feature>
<evidence type="ECO:0000313" key="6">
    <source>
        <dbReference type="EMBL" id="VZH84762.1"/>
    </source>
</evidence>
<evidence type="ECO:0000313" key="7">
    <source>
        <dbReference type="Proteomes" id="UP000423525"/>
    </source>
</evidence>
<comment type="similarity">
    <text evidence="1">Belongs to the transglycosylase family. Rpf subfamily.</text>
</comment>
<evidence type="ECO:0000256" key="2">
    <source>
        <dbReference type="ARBA" id="ARBA00022801"/>
    </source>
</evidence>
<organism evidence="6 7">
    <name type="scientific">Corynebacterium rouxii</name>
    <dbReference type="NCBI Taxonomy" id="2719119"/>
    <lineage>
        <taxon>Bacteria</taxon>
        <taxon>Bacillati</taxon>
        <taxon>Actinomycetota</taxon>
        <taxon>Actinomycetes</taxon>
        <taxon>Mycobacteriales</taxon>
        <taxon>Corynebacteriaceae</taxon>
        <taxon>Corynebacterium</taxon>
    </lineage>
</organism>
<dbReference type="InterPro" id="IPR023346">
    <property type="entry name" value="Lysozyme-like_dom_sf"/>
</dbReference>
<dbReference type="InterPro" id="IPR044905">
    <property type="entry name" value="Rpf1_C_sf"/>
</dbReference>
<evidence type="ECO:0000256" key="3">
    <source>
        <dbReference type="SAM" id="SignalP"/>
    </source>
</evidence>
<sequence length="207" mass="21247">MARHARKTASTKAKFAASTVAFGTAATLLAPTASAAPDSDWDRLAGCEAGGNWAINTGNGFFGGLQFTASTWNAYGGGQYAPTANGATREQQIAVAEKVLAGQGWGAWPACSAKLGLNSAPTPRDVVANAPAPVQAAVAGAQEYAAQAGLNTEELAVDALYNAIKARLAGIGLGIPPQIEAFYQANRANFNGFYMANRGAIDFIFGM</sequence>
<accession>A0A6I8MEW2</accession>
<dbReference type="AlphaFoldDB" id="A0A6I8MEW2"/>
<dbReference type="Proteomes" id="UP000423525">
    <property type="component" value="Chromosome"/>
</dbReference>
<dbReference type="InterPro" id="IPR021630">
    <property type="entry name" value="Rpf1_C"/>
</dbReference>
<name>A0A6I8MEW2_9CORY</name>
<dbReference type="CDD" id="cd13925">
    <property type="entry name" value="RPF"/>
    <property type="match status" value="1"/>
</dbReference>
<evidence type="ECO:0000259" key="5">
    <source>
        <dbReference type="Pfam" id="PF11574"/>
    </source>
</evidence>
<reference evidence="6 7" key="1">
    <citation type="submission" date="2019-11" db="EMBL/GenBank/DDBJ databases">
        <authorList>
            <person name="Brisse S."/>
        </authorList>
    </citation>
    <scope>NUCLEOTIDE SEQUENCE [LARGE SCALE GENOMIC DNA]</scope>
    <source>
        <strain evidence="6">FRC0190</strain>
    </source>
</reference>
<keyword evidence="2" id="KW-0378">Hydrolase</keyword>
<dbReference type="Pfam" id="PF11574">
    <property type="entry name" value="Rpf1_C"/>
    <property type="match status" value="1"/>
</dbReference>
<dbReference type="GO" id="GO:0016787">
    <property type="term" value="F:hydrolase activity"/>
    <property type="evidence" value="ECO:0007669"/>
    <property type="project" value="UniProtKB-KW"/>
</dbReference>
<keyword evidence="3" id="KW-0732">Signal</keyword>
<evidence type="ECO:0000256" key="1">
    <source>
        <dbReference type="ARBA" id="ARBA00010830"/>
    </source>
</evidence>
<dbReference type="SUPFAM" id="SSF53955">
    <property type="entry name" value="Lysozyme-like"/>
    <property type="match status" value="1"/>
</dbReference>
<dbReference type="RefSeq" id="WP_155872018.1">
    <property type="nucleotide sequence ID" value="NZ_CP168248.1"/>
</dbReference>
<gene>
    <name evidence="6" type="ORF">FRC0190_00763</name>
</gene>
<evidence type="ECO:0000259" key="4">
    <source>
        <dbReference type="Pfam" id="PF06737"/>
    </source>
</evidence>
<dbReference type="InterPro" id="IPR010618">
    <property type="entry name" value="RPF"/>
</dbReference>
<dbReference type="Gene3D" id="1.10.530.10">
    <property type="match status" value="1"/>
</dbReference>
<evidence type="ECO:0008006" key="8">
    <source>
        <dbReference type="Google" id="ProtNLM"/>
    </source>
</evidence>
<dbReference type="Pfam" id="PF06737">
    <property type="entry name" value="Transglycosylas"/>
    <property type="match status" value="1"/>
</dbReference>
<protein>
    <recommendedName>
        <fullName evidence="8">DUF3235 domain-containing protein</fullName>
    </recommendedName>
</protein>
<dbReference type="EMBL" id="LR738855">
    <property type="protein sequence ID" value="VZH84762.1"/>
    <property type="molecule type" value="Genomic_DNA"/>
</dbReference>
<feature type="domain" description="Resuscitation-promoting factor Rpf1 C-terminal" evidence="5">
    <location>
        <begin position="116"/>
        <end position="202"/>
    </location>
</feature>
<proteinExistence type="inferred from homology"/>